<dbReference type="Pfam" id="PF05815">
    <property type="entry name" value="AcMNPV_Orf101"/>
    <property type="match status" value="1"/>
</dbReference>
<evidence type="ECO:0000313" key="2">
    <source>
        <dbReference type="Proteomes" id="UP001162233"/>
    </source>
</evidence>
<sequence>MSSTLLFLEIERIKNKIDVNMNMAIWPKFFTLLGDPDGTIDISMSEFQDFLVTVAQLSKAYHTENNAALMSQFRPNALATAAGESSTCPFPASSSNVLNLFPSPSVKKLDTNLNMIAYRKNCQKLIKHYALTSTTTTEFKISDLVSCMVYLAKSPKYRPLYAILEDTMYDDGTCIPNLTSQEIIHLVDLLRNLLDMPVTTLDYGNIQILRNTLNKAMSYPIARYPRIMVAQSALLSKDKRCTLEELIVERGKQLTKLVPTQLVKPLDTNKIPYCDNTNLMNTLMKLIDDFPVHRMFYNAVNAIFYTTMDNYATANCKFDVQDYNQLFSVVDDINEFNMKSGLVVRKPKISDSLSVYLQSGLRDRLSVDVGPSKRKKY</sequence>
<dbReference type="EMBL" id="MK746083">
    <property type="protein sequence ID" value="QED40610.1"/>
    <property type="molecule type" value="Genomic_DNA"/>
</dbReference>
<organism evidence="1 2">
    <name type="scientific">Chrysodeixis includens nucleopolyhedrovirus</name>
    <dbReference type="NCBI Taxonomy" id="1207438"/>
    <lineage>
        <taxon>Viruses</taxon>
        <taxon>Viruses incertae sedis</taxon>
        <taxon>Naldaviricetes</taxon>
        <taxon>Lefavirales</taxon>
        <taxon>Baculoviridae</taxon>
        <taxon>Alphabaculovirus</taxon>
        <taxon>Alphabaculovirus chrincludentis</taxon>
        <taxon>Alphabaculovirus alterchrincludentis</taxon>
    </lineage>
</organism>
<name>A0A5B8YRH7_9ABAC</name>
<dbReference type="InterPro" id="IPR008562">
    <property type="entry name" value="AcMNPV_C42"/>
</dbReference>
<keyword evidence="2" id="KW-1185">Reference proteome</keyword>
<reference evidence="1" key="1">
    <citation type="journal article" date="2019" name="Viruses">
        <title>A Novel Alphabaculovirus from the Soybean Looper, Chrysodeixis includens, that Produces Tetrahedral Occlusion Bodies and Encodes Two Copies of he65.</title>
        <authorList>
            <person name="Harrison R.L."/>
            <person name="Rowley D.L."/>
            <person name="Popham H.J.R."/>
        </authorList>
    </citation>
    <scope>NUCLEOTIDE SEQUENCE</scope>
    <source>
        <strain evidence="1">ChinNPV-1</strain>
    </source>
</reference>
<dbReference type="RefSeq" id="YP_010802526.1">
    <property type="nucleotide sequence ID" value="NC_077025.1"/>
</dbReference>
<protein>
    <submittedName>
        <fullName evidence="1">P40</fullName>
    </submittedName>
</protein>
<accession>A0A5B8YRH7</accession>
<evidence type="ECO:0000313" key="1">
    <source>
        <dbReference type="EMBL" id="QED40610.1"/>
    </source>
</evidence>
<proteinExistence type="predicted"/>
<dbReference type="GeneID" id="80541296"/>
<dbReference type="Proteomes" id="UP001162233">
    <property type="component" value="Segment"/>
</dbReference>
<dbReference type="KEGG" id="vg:80541296"/>